<evidence type="ECO:0000256" key="1">
    <source>
        <dbReference type="SAM" id="MobiDB-lite"/>
    </source>
</evidence>
<feature type="region of interest" description="Disordered" evidence="1">
    <location>
        <begin position="135"/>
        <end position="185"/>
    </location>
</feature>
<feature type="transmembrane region" description="Helical" evidence="2">
    <location>
        <begin position="107"/>
        <end position="125"/>
    </location>
</feature>
<dbReference type="Proteomes" id="UP000590511">
    <property type="component" value="Unassembled WGS sequence"/>
</dbReference>
<keyword evidence="2" id="KW-1133">Transmembrane helix</keyword>
<gene>
    <name evidence="3" type="ORF">BJ964_008447</name>
</gene>
<keyword evidence="2" id="KW-0812">Transmembrane</keyword>
<feature type="compositionally biased region" description="Pro residues" evidence="1">
    <location>
        <begin position="79"/>
        <end position="91"/>
    </location>
</feature>
<evidence type="ECO:0000313" key="4">
    <source>
        <dbReference type="Proteomes" id="UP000590511"/>
    </source>
</evidence>
<feature type="compositionally biased region" description="Low complexity" evidence="1">
    <location>
        <begin position="136"/>
        <end position="165"/>
    </location>
</feature>
<reference evidence="3 4" key="1">
    <citation type="submission" date="2020-08" db="EMBL/GenBank/DDBJ databases">
        <title>Sequencing the genomes of 1000 actinobacteria strains.</title>
        <authorList>
            <person name="Klenk H.-P."/>
        </authorList>
    </citation>
    <scope>NUCLEOTIDE SEQUENCE [LARGE SCALE GENOMIC DNA]</scope>
    <source>
        <strain evidence="3 4">DSM 43150</strain>
    </source>
</reference>
<evidence type="ECO:0000313" key="3">
    <source>
        <dbReference type="EMBL" id="MBB4754286.1"/>
    </source>
</evidence>
<comment type="caution">
    <text evidence="3">The sequence shown here is derived from an EMBL/GenBank/DDBJ whole genome shotgun (WGS) entry which is preliminary data.</text>
</comment>
<feature type="compositionally biased region" description="Low complexity" evidence="1">
    <location>
        <begin position="173"/>
        <end position="185"/>
    </location>
</feature>
<protein>
    <submittedName>
        <fullName evidence="3">Uncharacterized protein</fullName>
    </submittedName>
</protein>
<organism evidence="3 4">
    <name type="scientific">Actinoplanes lobatus</name>
    <dbReference type="NCBI Taxonomy" id="113568"/>
    <lineage>
        <taxon>Bacteria</taxon>
        <taxon>Bacillati</taxon>
        <taxon>Actinomycetota</taxon>
        <taxon>Actinomycetes</taxon>
        <taxon>Micromonosporales</taxon>
        <taxon>Micromonosporaceae</taxon>
        <taxon>Actinoplanes</taxon>
    </lineage>
</organism>
<accession>A0A7W7HPG2</accession>
<feature type="compositionally biased region" description="Basic and acidic residues" evidence="1">
    <location>
        <begin position="1"/>
        <end position="20"/>
    </location>
</feature>
<dbReference type="RefSeq" id="WP_188125870.1">
    <property type="nucleotide sequence ID" value="NZ_BOMP01000185.1"/>
</dbReference>
<feature type="region of interest" description="Disordered" evidence="1">
    <location>
        <begin position="70"/>
        <end position="100"/>
    </location>
</feature>
<evidence type="ECO:0000256" key="2">
    <source>
        <dbReference type="SAM" id="Phobius"/>
    </source>
</evidence>
<proteinExistence type="predicted"/>
<dbReference type="AlphaFoldDB" id="A0A7W7HPG2"/>
<dbReference type="EMBL" id="JACHNC010000001">
    <property type="protein sequence ID" value="MBB4754286.1"/>
    <property type="molecule type" value="Genomic_DNA"/>
</dbReference>
<name>A0A7W7HPG2_9ACTN</name>
<feature type="region of interest" description="Disordered" evidence="1">
    <location>
        <begin position="1"/>
        <end position="22"/>
    </location>
</feature>
<sequence>MGRHVVERRGSGDKAVDGRGRPSTLRIAGYVAGHAEPVADEPAEPDLSRVRLPNISDYWPDAIRRIDLRAGRAGHPRPAGTPRPPRFPGGPPADGDRGRPWAGRRPVILVGLLALVFAGGTVLLARQLTDNGRQRTVPAAAAPTDPASVAPLEPAAPSTATSAPKAPSPTPTKPATTAPVAPKPSAEQVREARFELASGVTELSVRTVSLDDGQNFRVTTPADSGLDLDTSFHDGVLRVEATSDGSEGSGRVDVRLSDRIVWDLRMGAGVHTASFDMGTGTVGRIDLRGGAQTIDIEVGRLSATLPVRMSGGVHTWRIRTAQKVPVRVAVGAGAGDITLYGHSSGGVSAGDTVRSGDLDDRPGLDVDAEAGIGFMEVFED</sequence>
<keyword evidence="2" id="KW-0472">Membrane</keyword>